<keyword evidence="7" id="KW-0408">Iron</keyword>
<evidence type="ECO:0000256" key="3">
    <source>
        <dbReference type="ARBA" id="ARBA00022452"/>
    </source>
</evidence>
<dbReference type="Pfam" id="PF07715">
    <property type="entry name" value="Plug"/>
    <property type="match status" value="1"/>
</dbReference>
<gene>
    <name evidence="17" type="ORF">AF76_03035</name>
</gene>
<evidence type="ECO:0000256" key="8">
    <source>
        <dbReference type="ARBA" id="ARBA00023065"/>
    </source>
</evidence>
<evidence type="ECO:0000256" key="13">
    <source>
        <dbReference type="RuleBase" id="RU003357"/>
    </source>
</evidence>
<comment type="subcellular location">
    <subcellularLocation>
        <location evidence="1 12">Cell outer membrane</location>
        <topology evidence="1 12">Multi-pass membrane protein</topology>
    </subcellularLocation>
</comment>
<sequence length="682" mass="76787">MLKSKRILFLSLITSSLLFSNETTKLEEITVSANKMEENIHDVPQSITVINQEELEEKRIVDIKGVINEIPNMNLNKTATGTLSASFRGLTGSAFTQSNPVVIYIDGVPYYDNQDYNPSLLNVEQIEVLRGPQGTLYGKDSQGGVINIITKTPTNEWKGSINTEYGNYDYQKGSFNTSGAIIENKLFAGINGSITSDDGWITNDYKGMNKDDNRTKENRINAFTIYKPTDNLSAKLSVSHDYNKEHGRNAMNDNLSLSINDLKRDDNKHVNYDVPTHITRKTNSQSLKFDYELENVKLESVTIHKDFSMDLIYDIDFLSNPMTNGLATIMDSDVETYSQEFKLASKNQDIKWVTGLFFDDEKREQGPYGHARPNGIQNNISTTDTNTYAAFGQLMIPFLEDFELTLGGRYQKVEKEINSDFYKSFTNTTNSLHTFDDKESWNSFLPKAALSYKINDNLTTYASISKGYLPGGFNFTSTNDQSDSSFKAEKSTNYEIGAKYIGEDFTLNGAIFRMDIKDLHVFSVLQNTNIFVTDNAKKAHSEGIEFDGTYFITDNLSFSGSLGLIQAEYDDYTSFGVNYDKQKITNTPRFTSSLGMTYFVEKGLYGNASIQGKGKTGFIRNGKVEEADGGFTANTKIGYKIKNWDVYSYVTNITNEEYIVSYGRGVGFNEPRRFGIGAIYKF</sequence>
<keyword evidence="9 13" id="KW-0798">TonB box</keyword>
<evidence type="ECO:0000256" key="2">
    <source>
        <dbReference type="ARBA" id="ARBA00022448"/>
    </source>
</evidence>
<dbReference type="InterPro" id="IPR010917">
    <property type="entry name" value="TonB_rcpt_CS"/>
</dbReference>
<dbReference type="PANTHER" id="PTHR32552:SF81">
    <property type="entry name" value="TONB-DEPENDENT OUTER MEMBRANE RECEPTOR"/>
    <property type="match status" value="1"/>
</dbReference>
<keyword evidence="10 12" id="KW-0472">Membrane</keyword>
<dbReference type="InterPro" id="IPR000531">
    <property type="entry name" value="Beta-barrel_TonB"/>
</dbReference>
<evidence type="ECO:0000256" key="6">
    <source>
        <dbReference type="ARBA" id="ARBA00022729"/>
    </source>
</evidence>
<dbReference type="Gene3D" id="2.40.170.20">
    <property type="entry name" value="TonB-dependent receptor, beta-barrel domain"/>
    <property type="match status" value="1"/>
</dbReference>
<dbReference type="Proteomes" id="UP000035526">
    <property type="component" value="Unassembled WGS sequence"/>
</dbReference>
<comment type="caution">
    <text evidence="17">The sequence shown here is derived from an EMBL/GenBank/DDBJ whole genome shotgun (WGS) entry which is preliminary data.</text>
</comment>
<evidence type="ECO:0000313" key="18">
    <source>
        <dbReference type="Proteomes" id="UP000035526"/>
    </source>
</evidence>
<organism evidence="17 18">
    <name type="scientific">Aliarcobacter butzleri L351</name>
    <dbReference type="NCBI Taxonomy" id="1447259"/>
    <lineage>
        <taxon>Bacteria</taxon>
        <taxon>Pseudomonadati</taxon>
        <taxon>Campylobacterota</taxon>
        <taxon>Epsilonproteobacteria</taxon>
        <taxon>Campylobacterales</taxon>
        <taxon>Arcobacteraceae</taxon>
        <taxon>Aliarcobacter</taxon>
    </lineage>
</organism>
<dbReference type="PROSITE" id="PS52016">
    <property type="entry name" value="TONB_DEPENDENT_REC_3"/>
    <property type="match status" value="1"/>
</dbReference>
<keyword evidence="4" id="KW-0410">Iron transport</keyword>
<dbReference type="CDD" id="cd01347">
    <property type="entry name" value="ligand_gated_channel"/>
    <property type="match status" value="1"/>
</dbReference>
<evidence type="ECO:0000256" key="12">
    <source>
        <dbReference type="PROSITE-ProRule" id="PRU01360"/>
    </source>
</evidence>
<comment type="similarity">
    <text evidence="12 13">Belongs to the TonB-dependent receptor family.</text>
</comment>
<dbReference type="EMBL" id="JAIS01000036">
    <property type="protein sequence ID" value="KLE02132.1"/>
    <property type="molecule type" value="Genomic_DNA"/>
</dbReference>
<feature type="domain" description="TonB-dependent receptor plug" evidence="16">
    <location>
        <begin position="41"/>
        <end position="145"/>
    </location>
</feature>
<dbReference type="Pfam" id="PF00593">
    <property type="entry name" value="TonB_dep_Rec_b-barrel"/>
    <property type="match status" value="1"/>
</dbReference>
<keyword evidence="5 12" id="KW-0812">Transmembrane</keyword>
<keyword evidence="3 12" id="KW-1134">Transmembrane beta strand</keyword>
<accession>A0A837J6V6</accession>
<evidence type="ECO:0000256" key="11">
    <source>
        <dbReference type="ARBA" id="ARBA00023237"/>
    </source>
</evidence>
<feature type="domain" description="TonB-dependent receptor-like beta-barrel" evidence="15">
    <location>
        <begin position="185"/>
        <end position="653"/>
    </location>
</feature>
<dbReference type="InterPro" id="IPR012910">
    <property type="entry name" value="Plug_dom"/>
</dbReference>
<evidence type="ECO:0000259" key="16">
    <source>
        <dbReference type="Pfam" id="PF07715"/>
    </source>
</evidence>
<evidence type="ECO:0000259" key="15">
    <source>
        <dbReference type="Pfam" id="PF00593"/>
    </source>
</evidence>
<dbReference type="PROSITE" id="PS01156">
    <property type="entry name" value="TONB_DEPENDENT_REC_2"/>
    <property type="match status" value="1"/>
</dbReference>
<keyword evidence="2 12" id="KW-0813">Transport</keyword>
<dbReference type="InterPro" id="IPR039426">
    <property type="entry name" value="TonB-dep_rcpt-like"/>
</dbReference>
<keyword evidence="8" id="KW-0406">Ion transport</keyword>
<evidence type="ECO:0000313" key="17">
    <source>
        <dbReference type="EMBL" id="KLE02132.1"/>
    </source>
</evidence>
<keyword evidence="6 14" id="KW-0732">Signal</keyword>
<evidence type="ECO:0000256" key="10">
    <source>
        <dbReference type="ARBA" id="ARBA00023136"/>
    </source>
</evidence>
<keyword evidence="11 12" id="KW-0998">Cell outer membrane</keyword>
<evidence type="ECO:0000256" key="5">
    <source>
        <dbReference type="ARBA" id="ARBA00022692"/>
    </source>
</evidence>
<reference evidence="17 18" key="1">
    <citation type="submission" date="2014-01" db="EMBL/GenBank/DDBJ databases">
        <title>Development of a Comparative Genomic Fingerprinting Assay for High Resolution Genotyping of Arcobacter butzleri.</title>
        <authorList>
            <person name="Webb A.L."/>
            <person name="Inglis G.D."/>
            <person name="Kruczkiewicz P."/>
            <person name="Selinger L.B."/>
            <person name="Taboada E.N."/>
        </authorList>
    </citation>
    <scope>NUCLEOTIDE SEQUENCE [LARGE SCALE GENOMIC DNA]</scope>
    <source>
        <strain evidence="17 18">L351</strain>
    </source>
</reference>
<proteinExistence type="inferred from homology"/>
<dbReference type="PANTHER" id="PTHR32552">
    <property type="entry name" value="FERRICHROME IRON RECEPTOR-RELATED"/>
    <property type="match status" value="1"/>
</dbReference>
<feature type="chain" id="PRO_5032497184" evidence="14">
    <location>
        <begin position="21"/>
        <end position="682"/>
    </location>
</feature>
<name>A0A837J6V6_9BACT</name>
<evidence type="ECO:0000256" key="4">
    <source>
        <dbReference type="ARBA" id="ARBA00022496"/>
    </source>
</evidence>
<dbReference type="InterPro" id="IPR036942">
    <property type="entry name" value="Beta-barrel_TonB_sf"/>
</dbReference>
<dbReference type="SUPFAM" id="SSF56935">
    <property type="entry name" value="Porins"/>
    <property type="match status" value="1"/>
</dbReference>
<evidence type="ECO:0000256" key="7">
    <source>
        <dbReference type="ARBA" id="ARBA00023004"/>
    </source>
</evidence>
<evidence type="ECO:0000256" key="9">
    <source>
        <dbReference type="ARBA" id="ARBA00023077"/>
    </source>
</evidence>
<keyword evidence="17" id="KW-0675">Receptor</keyword>
<dbReference type="AlphaFoldDB" id="A0A837J6V6"/>
<evidence type="ECO:0000256" key="14">
    <source>
        <dbReference type="SAM" id="SignalP"/>
    </source>
</evidence>
<dbReference type="GO" id="GO:0006826">
    <property type="term" value="P:iron ion transport"/>
    <property type="evidence" value="ECO:0007669"/>
    <property type="project" value="UniProtKB-KW"/>
</dbReference>
<evidence type="ECO:0000256" key="1">
    <source>
        <dbReference type="ARBA" id="ARBA00004571"/>
    </source>
</evidence>
<feature type="signal peptide" evidence="14">
    <location>
        <begin position="1"/>
        <end position="20"/>
    </location>
</feature>
<dbReference type="GO" id="GO:0009279">
    <property type="term" value="C:cell outer membrane"/>
    <property type="evidence" value="ECO:0007669"/>
    <property type="project" value="UniProtKB-SubCell"/>
</dbReference>
<dbReference type="RefSeq" id="WP_046991302.1">
    <property type="nucleotide sequence ID" value="NZ_JAIS01000036.1"/>
</dbReference>
<protein>
    <submittedName>
        <fullName evidence="17">TonB-denpendent receptor</fullName>
    </submittedName>
</protein>